<evidence type="ECO:0000256" key="14">
    <source>
        <dbReference type="ARBA" id="ARBA00023306"/>
    </source>
</evidence>
<keyword evidence="9" id="KW-0498">Mitosis</keyword>
<evidence type="ECO:0000256" key="17">
    <source>
        <dbReference type="ARBA" id="ARBA00032630"/>
    </source>
</evidence>
<keyword evidence="20" id="KW-1185">Reference proteome</keyword>
<dbReference type="GO" id="GO:0006302">
    <property type="term" value="P:double-strand break repair"/>
    <property type="evidence" value="ECO:0007669"/>
    <property type="project" value="TreeGrafter"/>
</dbReference>
<dbReference type="STRING" id="3068.D8UGS9"/>
<dbReference type="Proteomes" id="UP000001058">
    <property type="component" value="Unassembled WGS sequence"/>
</dbReference>
<keyword evidence="6" id="KW-0053">Apoptosis</keyword>
<keyword evidence="14" id="KW-0131">Cell cycle</keyword>
<keyword evidence="8" id="KW-0227">DNA damage</keyword>
<feature type="region of interest" description="Disordered" evidence="18">
    <location>
        <begin position="44"/>
        <end position="76"/>
    </location>
</feature>
<proteinExistence type="inferred from homology"/>
<accession>D8UGS9</accession>
<evidence type="ECO:0000256" key="10">
    <source>
        <dbReference type="ARBA" id="ARBA00022786"/>
    </source>
</evidence>
<evidence type="ECO:0000256" key="4">
    <source>
        <dbReference type="ARBA" id="ARBA00022490"/>
    </source>
</evidence>
<evidence type="ECO:0000313" key="19">
    <source>
        <dbReference type="EMBL" id="EFJ41080.1"/>
    </source>
</evidence>
<evidence type="ECO:0000256" key="5">
    <source>
        <dbReference type="ARBA" id="ARBA00022618"/>
    </source>
</evidence>
<dbReference type="InterPro" id="IPR010358">
    <property type="entry name" value="BRE"/>
</dbReference>
<keyword evidence="13" id="KW-0539">Nucleus</keyword>
<keyword evidence="7" id="KW-0677">Repeat</keyword>
<dbReference type="GO" id="GO:0051301">
    <property type="term" value="P:cell division"/>
    <property type="evidence" value="ECO:0007669"/>
    <property type="project" value="UniProtKB-KW"/>
</dbReference>
<comment type="similarity">
    <text evidence="15">Belongs to the BABAM2 family.</text>
</comment>
<dbReference type="GO" id="GO:0070552">
    <property type="term" value="C:BRISC complex"/>
    <property type="evidence" value="ECO:0007669"/>
    <property type="project" value="InterPro"/>
</dbReference>
<dbReference type="PANTHER" id="PTHR15189">
    <property type="entry name" value="BRISC AND BRCA1-A COMPLEX MEMBER 2"/>
    <property type="match status" value="1"/>
</dbReference>
<protein>
    <recommendedName>
        <fullName evidence="3">BRISC and BRCA1-A complex member 2</fullName>
    </recommendedName>
    <alternativeName>
        <fullName evidence="16">BRCA1-A complex subunit BRE</fullName>
    </alternativeName>
    <alternativeName>
        <fullName evidence="17">BRCA1/BRCA2-containing complex subunit 45</fullName>
    </alternativeName>
</protein>
<keyword evidence="11" id="KW-0156">Chromatin regulator</keyword>
<keyword evidence="4" id="KW-0963">Cytoplasm</keyword>
<feature type="region of interest" description="Disordered" evidence="18">
    <location>
        <begin position="1"/>
        <end position="30"/>
    </location>
</feature>
<evidence type="ECO:0000256" key="16">
    <source>
        <dbReference type="ARBA" id="ARBA00032491"/>
    </source>
</evidence>
<reference evidence="19 20" key="1">
    <citation type="journal article" date="2010" name="Science">
        <title>Genomic analysis of organismal complexity in the multicellular green alga Volvox carteri.</title>
        <authorList>
            <person name="Prochnik S.E."/>
            <person name="Umen J."/>
            <person name="Nedelcu A.M."/>
            <person name="Hallmann A."/>
            <person name="Miller S.M."/>
            <person name="Nishii I."/>
            <person name="Ferris P."/>
            <person name="Kuo A."/>
            <person name="Mitros T."/>
            <person name="Fritz-Laylin L.K."/>
            <person name="Hellsten U."/>
            <person name="Chapman J."/>
            <person name="Simakov O."/>
            <person name="Rensing S.A."/>
            <person name="Terry A."/>
            <person name="Pangilinan J."/>
            <person name="Kapitonov V."/>
            <person name="Jurka J."/>
            <person name="Salamov A."/>
            <person name="Shapiro H."/>
            <person name="Schmutz J."/>
            <person name="Grimwood J."/>
            <person name="Lindquist E."/>
            <person name="Lucas S."/>
            <person name="Grigoriev I.V."/>
            <person name="Schmitt R."/>
            <person name="Kirk D."/>
            <person name="Rokhsar D.S."/>
        </authorList>
    </citation>
    <scope>NUCLEOTIDE SEQUENCE [LARGE SCALE GENOMIC DNA]</scope>
    <source>
        <strain evidence="20">f. Nagariensis / Eve</strain>
    </source>
</reference>
<dbReference type="InParanoid" id="D8UGS9"/>
<dbReference type="GeneID" id="9622940"/>
<evidence type="ECO:0000256" key="15">
    <source>
        <dbReference type="ARBA" id="ARBA00025766"/>
    </source>
</evidence>
<dbReference type="GO" id="GO:0006325">
    <property type="term" value="P:chromatin organization"/>
    <property type="evidence" value="ECO:0007669"/>
    <property type="project" value="UniProtKB-KW"/>
</dbReference>
<dbReference type="AlphaFoldDB" id="D8UGS9"/>
<evidence type="ECO:0000256" key="3">
    <source>
        <dbReference type="ARBA" id="ARBA00019438"/>
    </source>
</evidence>
<organism evidence="20">
    <name type="scientific">Volvox carteri f. nagariensis</name>
    <dbReference type="NCBI Taxonomy" id="3068"/>
    <lineage>
        <taxon>Eukaryota</taxon>
        <taxon>Viridiplantae</taxon>
        <taxon>Chlorophyta</taxon>
        <taxon>core chlorophytes</taxon>
        <taxon>Chlorophyceae</taxon>
        <taxon>CS clade</taxon>
        <taxon>Chlamydomonadales</taxon>
        <taxon>Volvocaceae</taxon>
        <taxon>Volvox</taxon>
    </lineage>
</organism>
<evidence type="ECO:0000256" key="12">
    <source>
        <dbReference type="ARBA" id="ARBA00023204"/>
    </source>
</evidence>
<dbReference type="RefSeq" id="XP_002957843.1">
    <property type="nucleotide sequence ID" value="XM_002957797.1"/>
</dbReference>
<evidence type="ECO:0000256" key="2">
    <source>
        <dbReference type="ARBA" id="ARBA00004496"/>
    </source>
</evidence>
<evidence type="ECO:0000256" key="1">
    <source>
        <dbReference type="ARBA" id="ARBA00004123"/>
    </source>
</evidence>
<dbReference type="KEGG" id="vcn:VOLCADRAFT_98999"/>
<feature type="compositionally biased region" description="Low complexity" evidence="18">
    <location>
        <begin position="7"/>
        <end position="26"/>
    </location>
</feature>
<dbReference type="OrthoDB" id="538811at2759"/>
<evidence type="ECO:0000256" key="11">
    <source>
        <dbReference type="ARBA" id="ARBA00022853"/>
    </source>
</evidence>
<comment type="subcellular location">
    <subcellularLocation>
        <location evidence="2">Cytoplasm</location>
    </subcellularLocation>
    <subcellularLocation>
        <location evidence="1">Nucleus</location>
    </subcellularLocation>
</comment>
<dbReference type="PANTHER" id="PTHR15189:SF7">
    <property type="entry name" value="BRISC AND BRCA1-A COMPLEX MEMBER 2"/>
    <property type="match status" value="1"/>
</dbReference>
<evidence type="ECO:0000256" key="13">
    <source>
        <dbReference type="ARBA" id="ARBA00023242"/>
    </source>
</evidence>
<evidence type="ECO:0000256" key="7">
    <source>
        <dbReference type="ARBA" id="ARBA00022737"/>
    </source>
</evidence>
<evidence type="ECO:0000256" key="8">
    <source>
        <dbReference type="ARBA" id="ARBA00022763"/>
    </source>
</evidence>
<evidence type="ECO:0000256" key="18">
    <source>
        <dbReference type="SAM" id="MobiDB-lite"/>
    </source>
</evidence>
<sequence length="265" mass="27676">MVFATSPLAGLLQSAPGPPGAAATVGAKRDVRHPRAFGAVSTLTLSPNPSPPPQGGRNQPHQQQQQQQLGGGLVVVGGDTGGGGGGVLTDFSLLATFRLPGPGAVSGGSGGGGDVGDPELTLQLPLWSPHMCLAEYVPLAVERLQAQLDTHCSVLAVRHQLMTQLGELLGGLLELNLRGGVALYGIAWEGNPVLVSLELGSSFPSEKPLVVLQCVRVLPGADSSRSYREYPWSPRWSAGEMSARIHNWLQDELPVFLRGRAAQPP</sequence>
<dbReference type="eggNOG" id="ENOG502QUU0">
    <property type="taxonomic scope" value="Eukaryota"/>
</dbReference>
<evidence type="ECO:0000313" key="20">
    <source>
        <dbReference type="Proteomes" id="UP000001058"/>
    </source>
</evidence>
<gene>
    <name evidence="19" type="ORF">VOLCADRAFT_98999</name>
</gene>
<evidence type="ECO:0000256" key="9">
    <source>
        <dbReference type="ARBA" id="ARBA00022776"/>
    </source>
</evidence>
<name>D8UGS9_VOLCA</name>
<dbReference type="GO" id="GO:0005737">
    <property type="term" value="C:cytoplasm"/>
    <property type="evidence" value="ECO:0007669"/>
    <property type="project" value="UniProtKB-SubCell"/>
</dbReference>
<feature type="compositionally biased region" description="Low complexity" evidence="18">
    <location>
        <begin position="55"/>
        <end position="68"/>
    </location>
</feature>
<evidence type="ECO:0000256" key="6">
    <source>
        <dbReference type="ARBA" id="ARBA00022703"/>
    </source>
</evidence>
<keyword evidence="12" id="KW-0234">DNA repair</keyword>
<dbReference type="EMBL" id="GL378401">
    <property type="protein sequence ID" value="EFJ41080.1"/>
    <property type="molecule type" value="Genomic_DNA"/>
</dbReference>
<keyword evidence="10" id="KW-0833">Ubl conjugation pathway</keyword>
<keyword evidence="5" id="KW-0132">Cell division</keyword>